<comment type="caution">
    <text evidence="3">The sequence shown here is derived from an EMBL/GenBank/DDBJ whole genome shotgun (WGS) entry which is preliminary data.</text>
</comment>
<proteinExistence type="predicted"/>
<dbReference type="PANTHER" id="PTHR43037">
    <property type="entry name" value="UNNAMED PRODUCT-RELATED"/>
    <property type="match status" value="1"/>
</dbReference>
<dbReference type="Gene3D" id="3.40.50.1820">
    <property type="entry name" value="alpha/beta hydrolase"/>
    <property type="match status" value="1"/>
</dbReference>
<keyword evidence="1 2" id="KW-0732">Signal</keyword>
<dbReference type="RefSeq" id="WP_135470650.1">
    <property type="nucleotide sequence ID" value="NZ_CASJDB010000069.1"/>
</dbReference>
<evidence type="ECO:0000256" key="1">
    <source>
        <dbReference type="ARBA" id="ARBA00022729"/>
    </source>
</evidence>
<sequence>MKNTLLTFIALGSAVLSASAQGLDSSTATAIKNHFSSVLEGKNEKYVSDIKIPYSDIATYRSSVWDQWKDANDGYSEIKLPPLQTRYDGQLRIPAVWEIPADLEPQASLKYAWGRLDSSSDACPLIIFLHGSGAKETEWELAKKLAPSFDSKPAIYFIPQFPNEELNGVNYRRWWQKGKQWVWEKIIRQVNLRDEIDINKVYFIGISEGAYGSQRLGTYYADYLAGIAPMAGGEPLNNAPCENLRHVAVHFRTGSNDNGFYRSTLTQACGDSLDLLQQQYPDGYVHDVKTVAGADHTLPKYGEAFPWLVQQTRTTNPKHINWEDYTMDGNWRKGFYNIEVTRRSFPINCNRTYYQMDIDGNNINMQVRGLYYETTNDHNNPYGDDLVLNFNRHYATATSGEFKVYLNNDLVDLSKPVTLTVNGKKVFNGKLQPNLADMVNSTALFYDKERVYPTHIDVNLDNMTADGPTSGIDSLTADDADENAPIEYYNLQGIRIEKPTEKGIYIRRQGSKATKIAIH</sequence>
<protein>
    <recommendedName>
        <fullName evidence="5">Poly(3-hydroxybutyrate) depolymerase</fullName>
    </recommendedName>
</protein>
<dbReference type="AlphaFoldDB" id="A0A4Z0V6A3"/>
<dbReference type="PANTHER" id="PTHR43037:SF1">
    <property type="entry name" value="BLL1128 PROTEIN"/>
    <property type="match status" value="1"/>
</dbReference>
<evidence type="ECO:0000256" key="2">
    <source>
        <dbReference type="SAM" id="SignalP"/>
    </source>
</evidence>
<evidence type="ECO:0008006" key="5">
    <source>
        <dbReference type="Google" id="ProtNLM"/>
    </source>
</evidence>
<dbReference type="InterPro" id="IPR050955">
    <property type="entry name" value="Plant_Biomass_Hydrol_Est"/>
</dbReference>
<evidence type="ECO:0000313" key="3">
    <source>
        <dbReference type="EMBL" id="TGG39807.1"/>
    </source>
</evidence>
<organism evidence="3 4">
    <name type="scientific">Duncaniella freteri</name>
    <dbReference type="NCBI Taxonomy" id="2530391"/>
    <lineage>
        <taxon>Bacteria</taxon>
        <taxon>Pseudomonadati</taxon>
        <taxon>Bacteroidota</taxon>
        <taxon>Bacteroidia</taxon>
        <taxon>Bacteroidales</taxon>
        <taxon>Muribaculaceae</taxon>
        <taxon>Duncaniella</taxon>
    </lineage>
</organism>
<feature type="signal peptide" evidence="2">
    <location>
        <begin position="1"/>
        <end position="20"/>
    </location>
</feature>
<feature type="chain" id="PRO_5021228233" description="Poly(3-hydroxybutyrate) depolymerase" evidence="2">
    <location>
        <begin position="21"/>
        <end position="519"/>
    </location>
</feature>
<name>A0A4Z0V6A3_9BACT</name>
<accession>A0A4Z0V6A3</accession>
<reference evidence="3 4" key="1">
    <citation type="submission" date="2019-02" db="EMBL/GenBank/DDBJ databases">
        <title>Isolation and identification of novel species under the genus Muribaculum.</title>
        <authorList>
            <person name="Miyake S."/>
            <person name="Ding Y."/>
            <person name="Low A."/>
            <person name="Soh M."/>
            <person name="Seedorf H."/>
        </authorList>
    </citation>
    <scope>NUCLEOTIDE SEQUENCE [LARGE SCALE GENOMIC DNA]</scope>
    <source>
        <strain evidence="3 4">TLL-A3</strain>
    </source>
</reference>
<dbReference type="InterPro" id="IPR029058">
    <property type="entry name" value="AB_hydrolase_fold"/>
</dbReference>
<dbReference type="Proteomes" id="UP000297635">
    <property type="component" value="Unassembled WGS sequence"/>
</dbReference>
<evidence type="ECO:0000313" key="4">
    <source>
        <dbReference type="Proteomes" id="UP000297635"/>
    </source>
</evidence>
<gene>
    <name evidence="3" type="ORF">EZ315_03470</name>
</gene>
<dbReference type="GeneID" id="82148838"/>
<dbReference type="SUPFAM" id="SSF53474">
    <property type="entry name" value="alpha/beta-Hydrolases"/>
    <property type="match status" value="1"/>
</dbReference>
<dbReference type="EMBL" id="SJSA01000001">
    <property type="protein sequence ID" value="TGG39807.1"/>
    <property type="molecule type" value="Genomic_DNA"/>
</dbReference>
<keyword evidence="4" id="KW-1185">Reference proteome</keyword>